<gene>
    <name evidence="2" type="ORF">KFZ73_22335</name>
</gene>
<evidence type="ECO:0000313" key="3">
    <source>
        <dbReference type="Proteomes" id="UP000676853"/>
    </source>
</evidence>
<proteinExistence type="predicted"/>
<dbReference type="EMBL" id="JAGXOE010000094">
    <property type="protein sequence ID" value="MBS4103968.1"/>
    <property type="molecule type" value="Genomic_DNA"/>
</dbReference>
<evidence type="ECO:0000313" key="2">
    <source>
        <dbReference type="EMBL" id="MBS4103968.1"/>
    </source>
</evidence>
<sequence length="699" mass="73119">MAAAGATVGRVSIKVTPDTDGFRQSLRRQIEAAKRGLGTGAEVDIKVNLDHASAVSEFRALLAYMRAQGRIGVDIIGRFRTENNNNNGFGNGGDIGILSKIKAGPWLTIGKVIAGLAVLAPVITTLAGALTTIPGLVAAIGIPVAALALGLDGLKKAAESIKGPFESLKKVMSDRAEKAFTPVFQELVPLINNLKLSLPKVTDSLALMFRTFTRSFTSTEGMAKLNGMIDNIALAIQRAAPGIGFFTDGLLNLAAAFSNQLPNISAWFNDMGLNFKFFIEQLRNSGQLDQIFTNLGTVIKSIVQDISIVLSGLVTAFSNPQFAQMLKDQFTLIIGGAQALITTSMGLTQALAALAGAINSAVQAFKDWDAAITGLPEKIQAVYNALNPFSGIGDKLRTAFSGFGEIGNGAMSELVTSFTTGKINVLGVISGLGSEIISKLSSIDLSSVGANIVQGLINGIRSRIGGAIAAAASLASQVAAAAKGALGIHSPSKVFEQIGIFTGLGMGIGMKKGFTPVLAQAQALAKQVADAVAKGADADKVIGAMNKTDVAGAQKSLEAESDRLSDQLKALQYQQKMAGNESLKSEIERLQKLKEQIDAQKEMVSLAGDYNKESTAGTDEDPLVKAASRLLKTPLDFGQAVGKQFMSDIGISGDGLIPNLLTQGLEFAQGVTFNVNSVDEALSANSVLQNKKALQFLSR</sequence>
<organism evidence="2 3">
    <name type="scientific">Tsukamurella paurometabola</name>
    <name type="common">Corynebacterium paurometabolum</name>
    <dbReference type="NCBI Taxonomy" id="2061"/>
    <lineage>
        <taxon>Bacteria</taxon>
        <taxon>Bacillati</taxon>
        <taxon>Actinomycetota</taxon>
        <taxon>Actinomycetes</taxon>
        <taxon>Mycobacteriales</taxon>
        <taxon>Tsukamurellaceae</taxon>
        <taxon>Tsukamurella</taxon>
    </lineage>
</organism>
<accession>A0ABS5NJ86</accession>
<keyword evidence="3" id="KW-1185">Reference proteome</keyword>
<name>A0ABS5NJ86_TSUPA</name>
<reference evidence="2 3" key="1">
    <citation type="submission" date="2021-04" db="EMBL/GenBank/DDBJ databases">
        <title>Whole genome sequence analysis of a thiophenic sulfur metabolizing bacteria.</title>
        <authorList>
            <person name="Akhtar N."/>
            <person name="Akram J."/>
            <person name="Aslam A."/>
        </authorList>
    </citation>
    <scope>NUCLEOTIDE SEQUENCE [LARGE SCALE GENOMIC DNA]</scope>
    <source>
        <strain evidence="2 3">3OW</strain>
    </source>
</reference>
<comment type="caution">
    <text evidence="2">The sequence shown here is derived from an EMBL/GenBank/DDBJ whole genome shotgun (WGS) entry which is preliminary data.</text>
</comment>
<evidence type="ECO:0008006" key="4">
    <source>
        <dbReference type="Google" id="ProtNLM"/>
    </source>
</evidence>
<dbReference type="Proteomes" id="UP000676853">
    <property type="component" value="Unassembled WGS sequence"/>
</dbReference>
<evidence type="ECO:0000256" key="1">
    <source>
        <dbReference type="SAM" id="Coils"/>
    </source>
</evidence>
<keyword evidence="1" id="KW-0175">Coiled coil</keyword>
<dbReference type="RefSeq" id="WP_212555128.1">
    <property type="nucleotide sequence ID" value="NZ_JAGXOE010000094.1"/>
</dbReference>
<feature type="coiled-coil region" evidence="1">
    <location>
        <begin position="554"/>
        <end position="603"/>
    </location>
</feature>
<protein>
    <recommendedName>
        <fullName evidence="4">Tape measure protein</fullName>
    </recommendedName>
</protein>